<gene>
    <name evidence="1" type="ORF">BU204_26710</name>
</gene>
<dbReference type="RefSeq" id="WP_075128520.1">
    <property type="nucleotide sequence ID" value="NZ_MSIE01000054.1"/>
</dbReference>
<organism evidence="1 2">
    <name type="scientific">Actinophytocola xanthii</name>
    <dbReference type="NCBI Taxonomy" id="1912961"/>
    <lineage>
        <taxon>Bacteria</taxon>
        <taxon>Bacillati</taxon>
        <taxon>Actinomycetota</taxon>
        <taxon>Actinomycetes</taxon>
        <taxon>Pseudonocardiales</taxon>
        <taxon>Pseudonocardiaceae</taxon>
    </lineage>
</organism>
<reference evidence="1 2" key="1">
    <citation type="submission" date="2016-12" db="EMBL/GenBank/DDBJ databases">
        <title>The draft genome sequence of Actinophytocola sp. 11-183.</title>
        <authorList>
            <person name="Wang W."/>
            <person name="Yuan L."/>
        </authorList>
    </citation>
    <scope>NUCLEOTIDE SEQUENCE [LARGE SCALE GENOMIC DNA]</scope>
    <source>
        <strain evidence="1 2">11-183</strain>
    </source>
</reference>
<keyword evidence="2" id="KW-1185">Reference proteome</keyword>
<evidence type="ECO:0000313" key="1">
    <source>
        <dbReference type="EMBL" id="OLF13504.1"/>
    </source>
</evidence>
<protein>
    <submittedName>
        <fullName evidence="1">Uncharacterized protein</fullName>
    </submittedName>
</protein>
<dbReference type="OrthoDB" id="9809391at2"/>
<dbReference type="STRING" id="1912961.BU204_26710"/>
<evidence type="ECO:0000313" key="2">
    <source>
        <dbReference type="Proteomes" id="UP000185596"/>
    </source>
</evidence>
<dbReference type="EMBL" id="MSIE01000054">
    <property type="protein sequence ID" value="OLF13504.1"/>
    <property type="molecule type" value="Genomic_DNA"/>
</dbReference>
<sequence length="99" mass="10079">MVEIACSLTGGEPALRRRVGQWRAVAGGATARCAVSGGVALTYRPDQAAAVELARLAAAEVACCPFFVFTLTVDATGVRFTATAPPEGQELLAAVLGEG</sequence>
<accession>A0A1Q8CGN9</accession>
<name>A0A1Q8CGN9_9PSEU</name>
<dbReference type="Proteomes" id="UP000185596">
    <property type="component" value="Unassembled WGS sequence"/>
</dbReference>
<proteinExistence type="predicted"/>
<comment type="caution">
    <text evidence="1">The sequence shown here is derived from an EMBL/GenBank/DDBJ whole genome shotgun (WGS) entry which is preliminary data.</text>
</comment>
<dbReference type="AlphaFoldDB" id="A0A1Q8CGN9"/>